<accession>A0AA36HL72</accession>
<dbReference type="Proteomes" id="UP001178507">
    <property type="component" value="Unassembled WGS sequence"/>
</dbReference>
<dbReference type="Gene3D" id="1.25.40.10">
    <property type="entry name" value="Tetratricopeptide repeat domain"/>
    <property type="match status" value="1"/>
</dbReference>
<dbReference type="AlphaFoldDB" id="A0AA36HL72"/>
<name>A0AA36HL72_9DINO</name>
<sequence length="244" mass="26275">MISSEEHPALGLFCQAALDLGVPEHAESAAQLAVQRAQTARQHALALELLAGVLSESGQDAAPALGRALDLSKEDPDLEARLLLRLSSLEANEDEALKVLEQAIGLWSKLPEKAEAIACARYLSVGVLLRNFDPKESLREASEARRFFAEEGDAFREGLALLAAAASLQGFEESKETAEFAAQLFQKASEPRGEAMALSAIAEMHRSRGEDDLALEAAQRCRVIVQEAGWKEEEVKCLVAAGLL</sequence>
<dbReference type="InterPro" id="IPR011990">
    <property type="entry name" value="TPR-like_helical_dom_sf"/>
</dbReference>
<comment type="caution">
    <text evidence="1">The sequence shown here is derived from an EMBL/GenBank/DDBJ whole genome shotgun (WGS) entry which is preliminary data.</text>
</comment>
<protein>
    <recommendedName>
        <fullName evidence="3">Tetratricopeptide repeat protein</fullName>
    </recommendedName>
</protein>
<evidence type="ECO:0008006" key="3">
    <source>
        <dbReference type="Google" id="ProtNLM"/>
    </source>
</evidence>
<reference evidence="1" key="1">
    <citation type="submission" date="2023-08" db="EMBL/GenBank/DDBJ databases">
        <authorList>
            <person name="Chen Y."/>
            <person name="Shah S."/>
            <person name="Dougan E. K."/>
            <person name="Thang M."/>
            <person name="Chan C."/>
        </authorList>
    </citation>
    <scope>NUCLEOTIDE SEQUENCE</scope>
</reference>
<evidence type="ECO:0000313" key="1">
    <source>
        <dbReference type="EMBL" id="CAJ1371225.1"/>
    </source>
</evidence>
<proteinExistence type="predicted"/>
<keyword evidence="2" id="KW-1185">Reference proteome</keyword>
<evidence type="ECO:0000313" key="2">
    <source>
        <dbReference type="Proteomes" id="UP001178507"/>
    </source>
</evidence>
<organism evidence="1 2">
    <name type="scientific">Effrenium voratum</name>
    <dbReference type="NCBI Taxonomy" id="2562239"/>
    <lineage>
        <taxon>Eukaryota</taxon>
        <taxon>Sar</taxon>
        <taxon>Alveolata</taxon>
        <taxon>Dinophyceae</taxon>
        <taxon>Suessiales</taxon>
        <taxon>Symbiodiniaceae</taxon>
        <taxon>Effrenium</taxon>
    </lineage>
</organism>
<dbReference type="SUPFAM" id="SSF48452">
    <property type="entry name" value="TPR-like"/>
    <property type="match status" value="1"/>
</dbReference>
<gene>
    <name evidence="1" type="ORF">EVOR1521_LOCUS1590</name>
</gene>
<dbReference type="EMBL" id="CAUJNA010000063">
    <property type="protein sequence ID" value="CAJ1371225.1"/>
    <property type="molecule type" value="Genomic_DNA"/>
</dbReference>